<evidence type="ECO:0000313" key="3">
    <source>
        <dbReference type="EMBL" id="MQM10350.1"/>
    </source>
</evidence>
<dbReference type="OrthoDB" id="1923904at2759"/>
<comment type="caution">
    <text evidence="3">The sequence shown here is derived from an EMBL/GenBank/DDBJ whole genome shotgun (WGS) entry which is preliminary data.</text>
</comment>
<keyword evidence="2" id="KW-0732">Signal</keyword>
<feature type="compositionally biased region" description="Pro residues" evidence="1">
    <location>
        <begin position="91"/>
        <end position="106"/>
    </location>
</feature>
<reference evidence="3" key="1">
    <citation type="submission" date="2017-07" db="EMBL/GenBank/DDBJ databases">
        <title>Taro Niue Genome Assembly and Annotation.</title>
        <authorList>
            <person name="Atibalentja N."/>
            <person name="Keating K."/>
            <person name="Fields C.J."/>
        </authorList>
    </citation>
    <scope>NUCLEOTIDE SEQUENCE</scope>
    <source>
        <strain evidence="3">Niue_2</strain>
        <tissue evidence="3">Leaf</tissue>
    </source>
</reference>
<gene>
    <name evidence="3" type="ORF">Taro_043243</name>
</gene>
<feature type="region of interest" description="Disordered" evidence="1">
    <location>
        <begin position="22"/>
        <end position="63"/>
    </location>
</feature>
<dbReference type="Proteomes" id="UP000652761">
    <property type="component" value="Unassembled WGS sequence"/>
</dbReference>
<evidence type="ECO:0000313" key="4">
    <source>
        <dbReference type="Proteomes" id="UP000652761"/>
    </source>
</evidence>
<accession>A0A843X3T7</accession>
<sequence>MSYMGRAWMAATLAMAQGRVLGGGSSGAASTPSDPPSSCVRQAAGRLPTARGAGDERRGQAEDAVRSAMFVSCWMSSSNRAPQRDGKAPTSPVPPSPPAPQAPPSPSTYSPDYWKDFYMGWKMALHKASRLYDHKGLTNIVPDIGPRAEHICSSPSSPPSTARSSSSPPSSTE</sequence>
<feature type="region of interest" description="Disordered" evidence="1">
    <location>
        <begin position="142"/>
        <end position="173"/>
    </location>
</feature>
<feature type="compositionally biased region" description="Low complexity" evidence="1">
    <location>
        <begin position="153"/>
        <end position="173"/>
    </location>
</feature>
<feature type="compositionally biased region" description="Low complexity" evidence="1">
    <location>
        <begin position="27"/>
        <end position="38"/>
    </location>
</feature>
<feature type="region of interest" description="Disordered" evidence="1">
    <location>
        <begin position="76"/>
        <end position="107"/>
    </location>
</feature>
<evidence type="ECO:0000256" key="1">
    <source>
        <dbReference type="SAM" id="MobiDB-lite"/>
    </source>
</evidence>
<evidence type="ECO:0000256" key="2">
    <source>
        <dbReference type="SAM" id="SignalP"/>
    </source>
</evidence>
<dbReference type="AlphaFoldDB" id="A0A843X3T7"/>
<keyword evidence="4" id="KW-1185">Reference proteome</keyword>
<feature type="signal peptide" evidence="2">
    <location>
        <begin position="1"/>
        <end position="18"/>
    </location>
</feature>
<dbReference type="EMBL" id="NMUH01004650">
    <property type="protein sequence ID" value="MQM10350.1"/>
    <property type="molecule type" value="Genomic_DNA"/>
</dbReference>
<feature type="compositionally biased region" description="Basic and acidic residues" evidence="1">
    <location>
        <begin position="53"/>
        <end position="63"/>
    </location>
</feature>
<name>A0A843X3T7_COLES</name>
<feature type="chain" id="PRO_5032272319" evidence="2">
    <location>
        <begin position="19"/>
        <end position="173"/>
    </location>
</feature>
<organism evidence="3 4">
    <name type="scientific">Colocasia esculenta</name>
    <name type="common">Wild taro</name>
    <name type="synonym">Arum esculentum</name>
    <dbReference type="NCBI Taxonomy" id="4460"/>
    <lineage>
        <taxon>Eukaryota</taxon>
        <taxon>Viridiplantae</taxon>
        <taxon>Streptophyta</taxon>
        <taxon>Embryophyta</taxon>
        <taxon>Tracheophyta</taxon>
        <taxon>Spermatophyta</taxon>
        <taxon>Magnoliopsida</taxon>
        <taxon>Liliopsida</taxon>
        <taxon>Araceae</taxon>
        <taxon>Aroideae</taxon>
        <taxon>Colocasieae</taxon>
        <taxon>Colocasia</taxon>
    </lineage>
</organism>
<protein>
    <submittedName>
        <fullName evidence="3">Uncharacterized protein</fullName>
    </submittedName>
</protein>
<proteinExistence type="predicted"/>